<evidence type="ECO:0000313" key="2">
    <source>
        <dbReference type="EMBL" id="GAT55497.1"/>
    </source>
</evidence>
<proteinExistence type="predicted"/>
<sequence>MSSSNDSPKTELQRVVSPTPSAKKRLSAMQRMKQLGQKLKPKRKSTTMIVEEVQWEPEEALVVAQLDTTTDPPEPSKLANHIRTLIGSFPTPSPTPVPPIRSDPPARDADGKPIVPAGAIRVTDEKLISLLSNAAFMNGKEEGEQSSVWAALDLLSAPENITADPATNAPNDKGGSSDGDAQDLDDVMLYVPLHPTDDSEVKLAQTAVINVPVSKLETAWQARWNYIWAHSIGLVKGAPAPETKPVKVWVPSTTQISFQAMWWGYRIYLPPPVMAHLNSDEAEAIKIATTVTAALTWFLANVSITQIPAPLQPAFLLVQKLGPYVGYIGTFVGWIWSAIQGKDKGNGVCLTATWLAPIILIPSSITPTTPTDPAPPTTTPTPPPTTTPTPPPPPTSS</sequence>
<feature type="region of interest" description="Disordered" evidence="1">
    <location>
        <begin position="87"/>
        <end position="112"/>
    </location>
</feature>
<gene>
    <name evidence="2" type="ORF">MCHLO_12257</name>
</gene>
<feature type="region of interest" description="Disordered" evidence="1">
    <location>
        <begin position="366"/>
        <end position="397"/>
    </location>
</feature>
<dbReference type="EMBL" id="DF849025">
    <property type="protein sequence ID" value="GAT55497.1"/>
    <property type="molecule type" value="Genomic_DNA"/>
</dbReference>
<dbReference type="Proteomes" id="UP000815677">
    <property type="component" value="Unassembled WGS sequence"/>
</dbReference>
<name>A0ABQ0LWY1_MYCCL</name>
<organism evidence="2 3">
    <name type="scientific">Mycena chlorophos</name>
    <name type="common">Agaric fungus</name>
    <name type="synonym">Agaricus chlorophos</name>
    <dbReference type="NCBI Taxonomy" id="658473"/>
    <lineage>
        <taxon>Eukaryota</taxon>
        <taxon>Fungi</taxon>
        <taxon>Dikarya</taxon>
        <taxon>Basidiomycota</taxon>
        <taxon>Agaricomycotina</taxon>
        <taxon>Agaricomycetes</taxon>
        <taxon>Agaricomycetidae</taxon>
        <taxon>Agaricales</taxon>
        <taxon>Marasmiineae</taxon>
        <taxon>Mycenaceae</taxon>
        <taxon>Mycena</taxon>
    </lineage>
</organism>
<accession>A0ABQ0LWY1</accession>
<feature type="compositionally biased region" description="Pro residues" evidence="1">
    <location>
        <begin position="370"/>
        <end position="397"/>
    </location>
</feature>
<keyword evidence="3" id="KW-1185">Reference proteome</keyword>
<evidence type="ECO:0000313" key="3">
    <source>
        <dbReference type="Proteomes" id="UP000815677"/>
    </source>
</evidence>
<reference evidence="2" key="1">
    <citation type="submission" date="2014-09" db="EMBL/GenBank/DDBJ databases">
        <title>Genome sequence of the luminous mushroom Mycena chlorophos for searching fungal bioluminescence genes.</title>
        <authorList>
            <person name="Tanaka Y."/>
            <person name="Kasuga D."/>
            <person name="Oba Y."/>
            <person name="Hase S."/>
            <person name="Sato K."/>
            <person name="Oba Y."/>
            <person name="Sakakibara Y."/>
        </authorList>
    </citation>
    <scope>NUCLEOTIDE SEQUENCE</scope>
</reference>
<feature type="compositionally biased region" description="Pro residues" evidence="1">
    <location>
        <begin position="91"/>
        <end position="102"/>
    </location>
</feature>
<evidence type="ECO:0000256" key="1">
    <source>
        <dbReference type="SAM" id="MobiDB-lite"/>
    </source>
</evidence>
<feature type="region of interest" description="Disordered" evidence="1">
    <location>
        <begin position="161"/>
        <end position="181"/>
    </location>
</feature>
<feature type="region of interest" description="Disordered" evidence="1">
    <location>
        <begin position="1"/>
        <end position="25"/>
    </location>
</feature>
<protein>
    <submittedName>
        <fullName evidence="2">Uncharacterized protein</fullName>
    </submittedName>
</protein>